<organism evidence="3 4">
    <name type="scientific">Methylohalomonas lacus</name>
    <dbReference type="NCBI Taxonomy" id="398773"/>
    <lineage>
        <taxon>Bacteria</taxon>
        <taxon>Pseudomonadati</taxon>
        <taxon>Pseudomonadota</taxon>
        <taxon>Gammaproteobacteria</taxon>
        <taxon>Methylohalomonadales</taxon>
        <taxon>Methylohalomonadaceae</taxon>
        <taxon>Methylohalomonas</taxon>
    </lineage>
</organism>
<feature type="compositionally biased region" description="Polar residues" evidence="1">
    <location>
        <begin position="32"/>
        <end position="41"/>
    </location>
</feature>
<keyword evidence="2" id="KW-0732">Signal</keyword>
<reference evidence="3" key="1">
    <citation type="submission" date="2022-08" db="EMBL/GenBank/DDBJ databases">
        <title>Genomic Encyclopedia of Type Strains, Phase III (KMG-III): the genomes of soil and plant-associated and newly described type strains.</title>
        <authorList>
            <person name="Whitman W."/>
        </authorList>
    </citation>
    <scope>NUCLEOTIDE SEQUENCE</scope>
    <source>
        <strain evidence="3">HMT 1</strain>
    </source>
</reference>
<keyword evidence="4" id="KW-1185">Reference proteome</keyword>
<proteinExistence type="predicted"/>
<comment type="caution">
    <text evidence="3">The sequence shown here is derived from an EMBL/GenBank/DDBJ whole genome shotgun (WGS) entry which is preliminary data.</text>
</comment>
<gene>
    <name evidence="3" type="ORF">J2T55_002644</name>
</gene>
<feature type="region of interest" description="Disordered" evidence="1">
    <location>
        <begin position="29"/>
        <end position="82"/>
    </location>
</feature>
<evidence type="ECO:0000256" key="2">
    <source>
        <dbReference type="SAM" id="SignalP"/>
    </source>
</evidence>
<evidence type="ECO:0000313" key="4">
    <source>
        <dbReference type="Proteomes" id="UP001204445"/>
    </source>
</evidence>
<dbReference type="EMBL" id="JANUCT010000029">
    <property type="protein sequence ID" value="MCS3904604.1"/>
    <property type="molecule type" value="Genomic_DNA"/>
</dbReference>
<accession>A0AAE3HNS6</accession>
<evidence type="ECO:0000256" key="1">
    <source>
        <dbReference type="SAM" id="MobiDB-lite"/>
    </source>
</evidence>
<feature type="compositionally biased region" description="Basic and acidic residues" evidence="1">
    <location>
        <begin position="48"/>
        <end position="82"/>
    </location>
</feature>
<evidence type="ECO:0000313" key="3">
    <source>
        <dbReference type="EMBL" id="MCS3904604.1"/>
    </source>
</evidence>
<name>A0AAE3HNS6_9GAMM</name>
<feature type="chain" id="PRO_5042199056" evidence="2">
    <location>
        <begin position="28"/>
        <end position="82"/>
    </location>
</feature>
<dbReference type="Proteomes" id="UP001204445">
    <property type="component" value="Unassembled WGS sequence"/>
</dbReference>
<dbReference type="RefSeq" id="WP_259057796.1">
    <property type="nucleotide sequence ID" value="NZ_JANUCT010000029.1"/>
</dbReference>
<sequence length="82" mass="8153">MSTKSNLSLAAATTFAVSLAASPLASAADNPFTMTEHSSSYKVAEGNCGEKDGEGKCGEKDGEGKCGEKDGEGKCGEGKCGG</sequence>
<feature type="signal peptide" evidence="2">
    <location>
        <begin position="1"/>
        <end position="27"/>
    </location>
</feature>
<protein>
    <submittedName>
        <fullName evidence="3">Low-complexity protein</fullName>
    </submittedName>
</protein>
<dbReference type="AlphaFoldDB" id="A0AAE3HNS6"/>